<dbReference type="Gene3D" id="3.40.109.10">
    <property type="entry name" value="NADH Oxidase"/>
    <property type="match status" value="1"/>
</dbReference>
<dbReference type="KEGG" id="cex:CSE_01130"/>
<evidence type="ECO:0000256" key="1">
    <source>
        <dbReference type="SAM" id="Phobius"/>
    </source>
</evidence>
<dbReference type="InterPro" id="IPR052544">
    <property type="entry name" value="Bacteriocin_Proc_Enz"/>
</dbReference>
<proteinExistence type="predicted"/>
<dbReference type="GO" id="GO:0016491">
    <property type="term" value="F:oxidoreductase activity"/>
    <property type="evidence" value="ECO:0007669"/>
    <property type="project" value="InterPro"/>
</dbReference>
<keyword evidence="1" id="KW-0812">Transmembrane</keyword>
<gene>
    <name evidence="3" type="ordered locus">CSE_01130</name>
</gene>
<dbReference type="Pfam" id="PF00881">
    <property type="entry name" value="Nitroreductase"/>
    <property type="match status" value="1"/>
</dbReference>
<evidence type="ECO:0000313" key="3">
    <source>
        <dbReference type="EMBL" id="BAL80239.1"/>
    </source>
</evidence>
<dbReference type="NCBIfam" id="TIGR03605">
    <property type="entry name" value="antibiot_sagB"/>
    <property type="match status" value="1"/>
</dbReference>
<dbReference type="EMBL" id="AP012051">
    <property type="protein sequence ID" value="BAL80239.1"/>
    <property type="molecule type" value="Genomic_DNA"/>
</dbReference>
<dbReference type="OrthoDB" id="9801593at2"/>
<sequence>MEDNPMICNIATNEIERLKIMVNKCDYKESSAIPLIHRYFEETSESSILKAETKVAPSIVKEIKNHEEFIELRFKKENNNLTLVEALEKRHSERAYLSRNVSFEDLSYIIHYSYGIKKFLSYAYNVKNYPVRYSPSAGGLQPFDLYLFVNNVDGLKQGTYYYHPLKNGIYLIDSGNKRIILRRILKVYFPVFASVIFVIVANINRVTWKYGERAYRFLNLDAGILAENICLLSTSVSLGSCMLAAYDNKAIKEELDLTEHEEPMLLISIGKTI</sequence>
<dbReference type="SUPFAM" id="SSF55469">
    <property type="entry name" value="FMN-dependent nitroreductase-like"/>
    <property type="match status" value="1"/>
</dbReference>
<dbReference type="PANTHER" id="PTHR43745:SF2">
    <property type="entry name" value="NITROREDUCTASE MJ1384-RELATED"/>
    <property type="match status" value="1"/>
</dbReference>
<accession>A0A7U6JFB1</accession>
<dbReference type="PANTHER" id="PTHR43745">
    <property type="entry name" value="NITROREDUCTASE MJ1384-RELATED"/>
    <property type="match status" value="1"/>
</dbReference>
<dbReference type="InterPro" id="IPR020051">
    <property type="entry name" value="SagB-type_dehydrogenase"/>
</dbReference>
<dbReference type="CDD" id="cd02142">
    <property type="entry name" value="McbC_SagB-like_oxidoreductase"/>
    <property type="match status" value="1"/>
</dbReference>
<keyword evidence="1" id="KW-0472">Membrane</keyword>
<name>A0A7U6JFB1_CALEA</name>
<dbReference type="RefSeq" id="WP_014452646.1">
    <property type="nucleotide sequence ID" value="NC_017096.1"/>
</dbReference>
<dbReference type="AlphaFoldDB" id="A0A7U6JFB1"/>
<keyword evidence="1" id="KW-1133">Transmembrane helix</keyword>
<evidence type="ECO:0000313" key="4">
    <source>
        <dbReference type="Proteomes" id="UP000004793"/>
    </source>
</evidence>
<organism evidence="3 4">
    <name type="scientific">Caldisericum exile (strain DSM 21853 / NBRC 104410 / AZM16c01)</name>
    <dbReference type="NCBI Taxonomy" id="511051"/>
    <lineage>
        <taxon>Bacteria</taxon>
        <taxon>Pseudomonadati</taxon>
        <taxon>Caldisericota/Cryosericota group</taxon>
        <taxon>Caldisericota</taxon>
        <taxon>Caldisericia</taxon>
        <taxon>Caldisericales</taxon>
        <taxon>Caldisericaceae</taxon>
        <taxon>Caldisericum</taxon>
    </lineage>
</organism>
<reference evidence="3 4" key="1">
    <citation type="submission" date="2011-01" db="EMBL/GenBank/DDBJ databases">
        <title>Whole genome sequence of Caldisericum exile AZM16c01.</title>
        <authorList>
            <person name="Narita-Yamada S."/>
            <person name="Kawakoshi A."/>
            <person name="Nakamura S."/>
            <person name="Sasagawa M."/>
            <person name="Fukada J."/>
            <person name="Sekine M."/>
            <person name="Kato Y."/>
            <person name="Fukai R."/>
            <person name="Sasaki K."/>
            <person name="Hanamaki A."/>
            <person name="Narita H."/>
            <person name="Konno Y."/>
            <person name="Mori K."/>
            <person name="Yamazaki S."/>
            <person name="Suzuki K."/>
            <person name="Fujita N."/>
        </authorList>
    </citation>
    <scope>NUCLEOTIDE SEQUENCE [LARGE SCALE GENOMIC DNA]</scope>
    <source>
        <strain evidence="4">DSM 21853 / NBRC 104410 / AZM16c01</strain>
    </source>
</reference>
<keyword evidence="4" id="KW-1185">Reference proteome</keyword>
<feature type="domain" description="Nitroreductase" evidence="2">
    <location>
        <begin position="88"/>
        <end position="271"/>
    </location>
</feature>
<dbReference type="InterPro" id="IPR029479">
    <property type="entry name" value="Nitroreductase"/>
</dbReference>
<dbReference type="Proteomes" id="UP000004793">
    <property type="component" value="Chromosome"/>
</dbReference>
<protein>
    <submittedName>
        <fullName evidence="3">Oxidoreductase</fullName>
    </submittedName>
</protein>
<feature type="transmembrane region" description="Helical" evidence="1">
    <location>
        <begin position="187"/>
        <end position="204"/>
    </location>
</feature>
<evidence type="ECO:0000259" key="2">
    <source>
        <dbReference type="Pfam" id="PF00881"/>
    </source>
</evidence>
<dbReference type="InterPro" id="IPR000415">
    <property type="entry name" value="Nitroreductase-like"/>
</dbReference>